<evidence type="ECO:0000313" key="6">
    <source>
        <dbReference type="Proteomes" id="UP000245362"/>
    </source>
</evidence>
<sequence length="305" mass="34817">MKGYSLRLLFPCVALLLIIILTFPYPTDAATIDSLEKRAAQDDVIAQLELARAYLSEETGNANQKQALYWYSKAAITGNSDAQYELGLLFENWYPTPSLDQAEIWYKLAAENNQPDAEAAYTHILEIQFNHQRAKQISSIQQLDKTFNETPTSQATVSSPTSQQPTVVRTDILAVSAIVFFAVLIFTGRRFIHKRNDTQSTELQGRITGQNQQLDQLKKKYRIQQKQISKMYSQLKQTQQQDQTHKLAVACALLGYTTDNLPDNKTLKLRYKKLCRIYHPDTEGSDEEMKRLNEAIKLISSYKKP</sequence>
<evidence type="ECO:0000259" key="4">
    <source>
        <dbReference type="PROSITE" id="PS50076"/>
    </source>
</evidence>
<evidence type="ECO:0000256" key="2">
    <source>
        <dbReference type="SAM" id="Coils"/>
    </source>
</evidence>
<keyword evidence="3" id="KW-1133">Transmembrane helix</keyword>
<evidence type="ECO:0000256" key="3">
    <source>
        <dbReference type="SAM" id="Phobius"/>
    </source>
</evidence>
<dbReference type="CDD" id="cd06257">
    <property type="entry name" value="DnaJ"/>
    <property type="match status" value="1"/>
</dbReference>
<keyword evidence="3" id="KW-0472">Membrane</keyword>
<dbReference type="Gene3D" id="1.10.287.110">
    <property type="entry name" value="DnaJ domain"/>
    <property type="match status" value="1"/>
</dbReference>
<keyword evidence="3" id="KW-0812">Transmembrane</keyword>
<gene>
    <name evidence="5" type="ORF">DI392_07455</name>
</gene>
<keyword evidence="2" id="KW-0175">Coiled coil</keyword>
<reference evidence="5 6" key="1">
    <citation type="submission" date="2018-05" db="EMBL/GenBank/DDBJ databases">
        <title>Vibrio limimaris sp. nov., isolated from marine sediment.</title>
        <authorList>
            <person name="Li C.-M."/>
        </authorList>
    </citation>
    <scope>NUCLEOTIDE SEQUENCE [LARGE SCALE GENOMIC DNA]</scope>
    <source>
        <strain evidence="5 6">E4404</strain>
    </source>
</reference>
<name>A0A2U3BB54_9VIBR</name>
<evidence type="ECO:0000313" key="5">
    <source>
        <dbReference type="EMBL" id="PWI34028.1"/>
    </source>
</evidence>
<dbReference type="Gene3D" id="1.25.40.10">
    <property type="entry name" value="Tetratricopeptide repeat domain"/>
    <property type="match status" value="1"/>
</dbReference>
<feature type="coiled-coil region" evidence="2">
    <location>
        <begin position="200"/>
        <end position="234"/>
    </location>
</feature>
<evidence type="ECO:0000256" key="1">
    <source>
        <dbReference type="ARBA" id="ARBA00023186"/>
    </source>
</evidence>
<keyword evidence="6" id="KW-1185">Reference proteome</keyword>
<accession>A0A2U3BB54</accession>
<proteinExistence type="predicted"/>
<dbReference type="SMART" id="SM00671">
    <property type="entry name" value="SEL1"/>
    <property type="match status" value="2"/>
</dbReference>
<dbReference type="InterPro" id="IPR050767">
    <property type="entry name" value="Sel1_AlgK"/>
</dbReference>
<dbReference type="InterPro" id="IPR001623">
    <property type="entry name" value="DnaJ_domain"/>
</dbReference>
<dbReference type="PROSITE" id="PS50076">
    <property type="entry name" value="DNAJ_2"/>
    <property type="match status" value="1"/>
</dbReference>
<dbReference type="PANTHER" id="PTHR11102">
    <property type="entry name" value="SEL-1-LIKE PROTEIN"/>
    <property type="match status" value="1"/>
</dbReference>
<dbReference type="PANTHER" id="PTHR11102:SF160">
    <property type="entry name" value="ERAD-ASSOCIATED E3 UBIQUITIN-PROTEIN LIGASE COMPONENT HRD3"/>
    <property type="match status" value="1"/>
</dbReference>
<feature type="domain" description="J" evidence="4">
    <location>
        <begin position="249"/>
        <end position="304"/>
    </location>
</feature>
<dbReference type="SUPFAM" id="SSF46565">
    <property type="entry name" value="Chaperone J-domain"/>
    <property type="match status" value="1"/>
</dbReference>
<dbReference type="OrthoDB" id="5906522at2"/>
<dbReference type="InterPro" id="IPR011990">
    <property type="entry name" value="TPR-like_helical_dom_sf"/>
</dbReference>
<protein>
    <recommendedName>
        <fullName evidence="4">J domain-containing protein</fullName>
    </recommendedName>
</protein>
<dbReference type="SUPFAM" id="SSF81901">
    <property type="entry name" value="HCP-like"/>
    <property type="match status" value="1"/>
</dbReference>
<dbReference type="InterPro" id="IPR006597">
    <property type="entry name" value="Sel1-like"/>
</dbReference>
<organism evidence="5 6">
    <name type="scientific">Vibrio albus</name>
    <dbReference type="NCBI Taxonomy" id="2200953"/>
    <lineage>
        <taxon>Bacteria</taxon>
        <taxon>Pseudomonadati</taxon>
        <taxon>Pseudomonadota</taxon>
        <taxon>Gammaproteobacteria</taxon>
        <taxon>Vibrionales</taxon>
        <taxon>Vibrionaceae</taxon>
        <taxon>Vibrio</taxon>
    </lineage>
</organism>
<dbReference type="AlphaFoldDB" id="A0A2U3BB54"/>
<dbReference type="InterPro" id="IPR036869">
    <property type="entry name" value="J_dom_sf"/>
</dbReference>
<dbReference type="EMBL" id="QFWT01000003">
    <property type="protein sequence ID" value="PWI34028.1"/>
    <property type="molecule type" value="Genomic_DNA"/>
</dbReference>
<comment type="caution">
    <text evidence="5">The sequence shown here is derived from an EMBL/GenBank/DDBJ whole genome shotgun (WGS) entry which is preliminary data.</text>
</comment>
<feature type="transmembrane region" description="Helical" evidence="3">
    <location>
        <begin position="172"/>
        <end position="192"/>
    </location>
</feature>
<keyword evidence="1" id="KW-0143">Chaperone</keyword>
<dbReference type="Proteomes" id="UP000245362">
    <property type="component" value="Unassembled WGS sequence"/>
</dbReference>
<dbReference type="RefSeq" id="WP_109319280.1">
    <property type="nucleotide sequence ID" value="NZ_QFWT01000003.1"/>
</dbReference>